<dbReference type="EC" id="3.6.1.55" evidence="2"/>
<dbReference type="GO" id="GO:0035539">
    <property type="term" value="F:8-oxo-7,8-dihydrodeoxyguanosine triphosphate pyrophosphatase activity"/>
    <property type="evidence" value="ECO:0007669"/>
    <property type="project" value="UniProtKB-EC"/>
</dbReference>
<evidence type="ECO:0000313" key="3">
    <source>
        <dbReference type="Proteomes" id="UP001620514"/>
    </source>
</evidence>
<keyword evidence="2" id="KW-0378">Hydrolase</keyword>
<protein>
    <submittedName>
        <fullName evidence="2">8-oxo-dGTP diphosphatase</fullName>
        <ecNumber evidence="2">3.6.1.55</ecNumber>
    </submittedName>
</protein>
<keyword evidence="3" id="KW-1185">Reference proteome</keyword>
<dbReference type="PANTHER" id="PTHR43736">
    <property type="entry name" value="ADP-RIBOSE PYROPHOSPHATASE"/>
    <property type="match status" value="1"/>
</dbReference>
<comment type="caution">
    <text evidence="2">The sequence shown here is derived from an EMBL/GenBank/DDBJ whole genome shotgun (WGS) entry which is preliminary data.</text>
</comment>
<dbReference type="PROSITE" id="PS51462">
    <property type="entry name" value="NUDIX"/>
    <property type="match status" value="1"/>
</dbReference>
<evidence type="ECO:0000259" key="1">
    <source>
        <dbReference type="PROSITE" id="PS51462"/>
    </source>
</evidence>
<organism evidence="2 3">
    <name type="scientific">Caballeronia udeis</name>
    <dbReference type="NCBI Taxonomy" id="1232866"/>
    <lineage>
        <taxon>Bacteria</taxon>
        <taxon>Pseudomonadati</taxon>
        <taxon>Pseudomonadota</taxon>
        <taxon>Betaproteobacteria</taxon>
        <taxon>Burkholderiales</taxon>
        <taxon>Burkholderiaceae</taxon>
        <taxon>Caballeronia</taxon>
    </lineage>
</organism>
<name>A0ABW8N1U8_9BURK</name>
<evidence type="ECO:0000313" key="2">
    <source>
        <dbReference type="EMBL" id="MFK4448966.1"/>
    </source>
</evidence>
<dbReference type="InterPro" id="IPR000086">
    <property type="entry name" value="NUDIX_hydrolase_dom"/>
</dbReference>
<sequence>MKARATIICIRDSKVLLVARERSRWSLPGGTIKRSESPLDAARRELEEETSLVGAEVTYLFQFGGLSKRHLVFFVDLPQDASPEPCNEISKCRWFSPTKISTLVTSIPTREIVDLFLTHENRGETLSVAIDDPDGSGNGTGQTHVAVADTASRPIEHQDIKG</sequence>
<gene>
    <name evidence="2" type="ORF">ABH943_009011</name>
</gene>
<feature type="domain" description="Nudix hydrolase" evidence="1">
    <location>
        <begin position="1"/>
        <end position="117"/>
    </location>
</feature>
<dbReference type="Proteomes" id="UP001620514">
    <property type="component" value="Unassembled WGS sequence"/>
</dbReference>
<dbReference type="PANTHER" id="PTHR43736:SF1">
    <property type="entry name" value="DIHYDRONEOPTERIN TRIPHOSPHATE DIPHOSPHATASE"/>
    <property type="match status" value="1"/>
</dbReference>
<reference evidence="2 3" key="1">
    <citation type="submission" date="2024-11" db="EMBL/GenBank/DDBJ databases">
        <title>Using genomics to understand microbial adaptation to soil warming.</title>
        <authorList>
            <person name="Deangelis K.M. PhD."/>
        </authorList>
    </citation>
    <scope>NUCLEOTIDE SEQUENCE [LARGE SCALE GENOMIC DNA]</scope>
    <source>
        <strain evidence="2 3">GAS97</strain>
    </source>
</reference>
<dbReference type="CDD" id="cd04667">
    <property type="entry name" value="NUDIX_Hydrolase"/>
    <property type="match status" value="1"/>
</dbReference>
<dbReference type="EMBL" id="JBIYDN010000071">
    <property type="protein sequence ID" value="MFK4448966.1"/>
    <property type="molecule type" value="Genomic_DNA"/>
</dbReference>
<dbReference type="Pfam" id="PF00293">
    <property type="entry name" value="NUDIX"/>
    <property type="match status" value="1"/>
</dbReference>
<proteinExistence type="predicted"/>
<dbReference type="Gene3D" id="3.90.79.10">
    <property type="entry name" value="Nucleoside Triphosphate Pyrophosphohydrolase"/>
    <property type="match status" value="1"/>
</dbReference>
<accession>A0ABW8N1U8</accession>
<dbReference type="InterPro" id="IPR015797">
    <property type="entry name" value="NUDIX_hydrolase-like_dom_sf"/>
</dbReference>
<dbReference type="SUPFAM" id="SSF55811">
    <property type="entry name" value="Nudix"/>
    <property type="match status" value="1"/>
</dbReference>